<feature type="active site" evidence="11">
    <location>
        <position position="206"/>
    </location>
</feature>
<comment type="subunit">
    <text evidence="11">Forms a cyclic heterotetrameric complex composed of two molecules of XerC and two molecules of XerD.</text>
</comment>
<keyword evidence="8 11" id="KW-0238">DNA-binding</keyword>
<dbReference type="Pfam" id="PF00589">
    <property type="entry name" value="Phage_integrase"/>
    <property type="match status" value="1"/>
</dbReference>
<dbReference type="NCBIfam" id="NF001399">
    <property type="entry name" value="PRK00283.1"/>
    <property type="match status" value="1"/>
</dbReference>
<dbReference type="GO" id="GO:0051301">
    <property type="term" value="P:cell division"/>
    <property type="evidence" value="ECO:0007669"/>
    <property type="project" value="UniProtKB-KW"/>
</dbReference>
<protein>
    <recommendedName>
        <fullName evidence="3 11">Tyrosine recombinase XerD</fullName>
    </recommendedName>
</protein>
<dbReference type="Pfam" id="PF02899">
    <property type="entry name" value="Phage_int_SAM_1"/>
    <property type="match status" value="1"/>
</dbReference>
<evidence type="ECO:0000256" key="11">
    <source>
        <dbReference type="HAMAP-Rule" id="MF_01807"/>
    </source>
</evidence>
<evidence type="ECO:0000313" key="15">
    <source>
        <dbReference type="EMBL" id="QNV37169.1"/>
    </source>
</evidence>
<evidence type="ECO:0000256" key="7">
    <source>
        <dbReference type="ARBA" id="ARBA00022908"/>
    </source>
</evidence>
<evidence type="ECO:0000256" key="3">
    <source>
        <dbReference type="ARBA" id="ARBA00015810"/>
    </source>
</evidence>
<dbReference type="PANTHER" id="PTHR30349">
    <property type="entry name" value="PHAGE INTEGRASE-RELATED"/>
    <property type="match status" value="1"/>
</dbReference>
<evidence type="ECO:0000259" key="14">
    <source>
        <dbReference type="PROSITE" id="PS51900"/>
    </source>
</evidence>
<feature type="active site" evidence="11">
    <location>
        <position position="278"/>
    </location>
</feature>
<dbReference type="GO" id="GO:0009037">
    <property type="term" value="F:tyrosine-based site-specific recombinase activity"/>
    <property type="evidence" value="ECO:0007669"/>
    <property type="project" value="UniProtKB-UniRule"/>
</dbReference>
<organism evidence="15 16">
    <name type="scientific">Rothia terrae</name>
    <dbReference type="NCBI Taxonomy" id="396015"/>
    <lineage>
        <taxon>Bacteria</taxon>
        <taxon>Bacillati</taxon>
        <taxon>Actinomycetota</taxon>
        <taxon>Actinomycetes</taxon>
        <taxon>Micrococcales</taxon>
        <taxon>Micrococcaceae</taxon>
        <taxon>Rothia</taxon>
    </lineage>
</organism>
<feature type="domain" description="Tyr recombinase" evidence="13">
    <location>
        <begin position="134"/>
        <end position="326"/>
    </location>
</feature>
<dbReference type="GO" id="GO:0005737">
    <property type="term" value="C:cytoplasm"/>
    <property type="evidence" value="ECO:0007669"/>
    <property type="project" value="UniProtKB-SubCell"/>
</dbReference>
<dbReference type="PROSITE" id="PS51900">
    <property type="entry name" value="CB"/>
    <property type="match status" value="1"/>
</dbReference>
<dbReference type="InterPro" id="IPR023009">
    <property type="entry name" value="Tyrosine_recombinase_XerC/XerD"/>
</dbReference>
<dbReference type="HAMAP" id="MF_01807">
    <property type="entry name" value="Recomb_XerD"/>
    <property type="match status" value="1"/>
</dbReference>
<evidence type="ECO:0000259" key="13">
    <source>
        <dbReference type="PROSITE" id="PS51898"/>
    </source>
</evidence>
<dbReference type="InterPro" id="IPR004107">
    <property type="entry name" value="Integrase_SAM-like_N"/>
</dbReference>
<keyword evidence="6 11" id="KW-0159">Chromosome partition</keyword>
<dbReference type="NCBIfam" id="TIGR02225">
    <property type="entry name" value="recomb_XerD"/>
    <property type="match status" value="1"/>
</dbReference>
<dbReference type="SUPFAM" id="SSF47823">
    <property type="entry name" value="lambda integrase-like, N-terminal domain"/>
    <property type="match status" value="1"/>
</dbReference>
<dbReference type="SUPFAM" id="SSF56349">
    <property type="entry name" value="DNA breaking-rejoining enzymes"/>
    <property type="match status" value="1"/>
</dbReference>
<evidence type="ECO:0000256" key="4">
    <source>
        <dbReference type="ARBA" id="ARBA00022490"/>
    </source>
</evidence>
<dbReference type="PANTHER" id="PTHR30349:SF81">
    <property type="entry name" value="TYROSINE RECOMBINASE XERC"/>
    <property type="match status" value="1"/>
</dbReference>
<evidence type="ECO:0000256" key="8">
    <source>
        <dbReference type="ARBA" id="ARBA00023125"/>
    </source>
</evidence>
<evidence type="ECO:0000313" key="16">
    <source>
        <dbReference type="Proteomes" id="UP000516404"/>
    </source>
</evidence>
<dbReference type="InterPro" id="IPR011932">
    <property type="entry name" value="Recomb_XerD"/>
</dbReference>
<dbReference type="Gene3D" id="1.10.150.130">
    <property type="match status" value="1"/>
</dbReference>
<evidence type="ECO:0000256" key="10">
    <source>
        <dbReference type="ARBA" id="ARBA00023306"/>
    </source>
</evidence>
<feature type="active site" description="O-(3'-phospho-DNA)-tyrosine intermediate" evidence="11">
    <location>
        <position position="313"/>
    </location>
</feature>
<dbReference type="GeneID" id="96624160"/>
<sequence length="333" mass="36362">MSKSPDLVAQASATQREKTEQTPLALSIEKYLQHLVIERGLAQNTVESYTRDLQRYRGYLSSVGIIDARTVTKKHVRDFAQSLATGDGEHQGLSVRSVARVLVAVRGAHKFWLVEKVTTTDPAAAVSPPSPAQRLPKAIPLAHVERLLAAPDVSSAAGLRDKAILEFLYSTGARISEVINVDLDDLSHSAKDSHSPVPAVVRLFGKGNKERIVPVGSYAVKAIEDYVVRARPELAARGKGTPALFLNSRGGRLTRQGAWLILKKACDRAQLTEEISPHTLRHSFATHLLEGGADIRVVQELLGHASVNTTQIYTKVTAETLREVFVMAHPRAR</sequence>
<comment type="function">
    <text evidence="11">Site-specific tyrosine recombinase, which acts by catalyzing the cutting and rejoining of the recombining DNA molecules. The XerC-XerD complex is essential to convert dimers of the bacterial chromosome into monomers to permit their segregation at cell division. It also contributes to the segregational stability of plasmids.</text>
</comment>
<feature type="domain" description="Core-binding (CB)" evidence="14">
    <location>
        <begin position="22"/>
        <end position="113"/>
    </location>
</feature>
<evidence type="ECO:0000256" key="2">
    <source>
        <dbReference type="ARBA" id="ARBA00010450"/>
    </source>
</evidence>
<dbReference type="InterPro" id="IPR013762">
    <property type="entry name" value="Integrase-like_cat_sf"/>
</dbReference>
<evidence type="ECO:0000256" key="5">
    <source>
        <dbReference type="ARBA" id="ARBA00022618"/>
    </source>
</evidence>
<dbReference type="InterPro" id="IPR050090">
    <property type="entry name" value="Tyrosine_recombinase_XerCD"/>
</dbReference>
<dbReference type="GO" id="GO:0003677">
    <property type="term" value="F:DNA binding"/>
    <property type="evidence" value="ECO:0007669"/>
    <property type="project" value="UniProtKB-UniRule"/>
</dbReference>
<dbReference type="KEGG" id="rter:IDM49_07895"/>
<evidence type="ECO:0000256" key="9">
    <source>
        <dbReference type="ARBA" id="ARBA00023172"/>
    </source>
</evidence>
<feature type="active site" evidence="11">
    <location>
        <position position="304"/>
    </location>
</feature>
<dbReference type="RefSeq" id="WP_190724112.1">
    <property type="nucleotide sequence ID" value="NZ_CP061539.1"/>
</dbReference>
<dbReference type="GO" id="GO:0006313">
    <property type="term" value="P:DNA transposition"/>
    <property type="evidence" value="ECO:0007669"/>
    <property type="project" value="UniProtKB-UniRule"/>
</dbReference>
<comment type="subcellular location">
    <subcellularLocation>
        <location evidence="1 11">Cytoplasm</location>
    </subcellularLocation>
</comment>
<keyword evidence="7 11" id="KW-0229">DNA integration</keyword>
<comment type="similarity">
    <text evidence="2 11">Belongs to the 'phage' integrase family. XerD subfamily.</text>
</comment>
<keyword evidence="9 11" id="KW-0233">DNA recombination</keyword>
<evidence type="ECO:0000256" key="12">
    <source>
        <dbReference type="SAM" id="MobiDB-lite"/>
    </source>
</evidence>
<keyword evidence="10 11" id="KW-0131">Cell cycle</keyword>
<dbReference type="EMBL" id="CP061539">
    <property type="protein sequence ID" value="QNV37169.1"/>
    <property type="molecule type" value="Genomic_DNA"/>
</dbReference>
<reference evidence="15 16" key="1">
    <citation type="submission" date="2020-09" db="EMBL/GenBank/DDBJ databases">
        <title>Investigation of environmental microbes.</title>
        <authorList>
            <person name="Ou Y."/>
            <person name="Kang Q."/>
        </authorList>
    </citation>
    <scope>NUCLEOTIDE SEQUENCE [LARGE SCALE GENOMIC DNA]</scope>
    <source>
        <strain evidence="15 16">KJZ-14</strain>
    </source>
</reference>
<dbReference type="InterPro" id="IPR011010">
    <property type="entry name" value="DNA_brk_join_enz"/>
</dbReference>
<dbReference type="HAMAP" id="MF_01808">
    <property type="entry name" value="Recomb_XerC_XerD"/>
    <property type="match status" value="1"/>
</dbReference>
<dbReference type="Gene3D" id="1.10.443.10">
    <property type="entry name" value="Intergrase catalytic core"/>
    <property type="match status" value="1"/>
</dbReference>
<dbReference type="AlphaFoldDB" id="A0A7H2BBX3"/>
<keyword evidence="16" id="KW-1185">Reference proteome</keyword>
<dbReference type="GO" id="GO:0007059">
    <property type="term" value="P:chromosome segregation"/>
    <property type="evidence" value="ECO:0007669"/>
    <property type="project" value="UniProtKB-UniRule"/>
</dbReference>
<proteinExistence type="inferred from homology"/>
<evidence type="ECO:0000256" key="6">
    <source>
        <dbReference type="ARBA" id="ARBA00022829"/>
    </source>
</evidence>
<dbReference type="InterPro" id="IPR044068">
    <property type="entry name" value="CB"/>
</dbReference>
<dbReference type="Proteomes" id="UP000516404">
    <property type="component" value="Chromosome"/>
</dbReference>
<dbReference type="PROSITE" id="PS51898">
    <property type="entry name" value="TYR_RECOMBINASE"/>
    <property type="match status" value="1"/>
</dbReference>
<feature type="active site" evidence="11">
    <location>
        <position position="281"/>
    </location>
</feature>
<dbReference type="InterPro" id="IPR010998">
    <property type="entry name" value="Integrase_recombinase_N"/>
</dbReference>
<keyword evidence="5 11" id="KW-0132">Cell division</keyword>
<name>A0A7H2BBX3_9MICC</name>
<dbReference type="InterPro" id="IPR002104">
    <property type="entry name" value="Integrase_catalytic"/>
</dbReference>
<gene>
    <name evidence="11 15" type="primary">xerD</name>
    <name evidence="15" type="ORF">IDM49_07895</name>
</gene>
<dbReference type="CDD" id="cd00798">
    <property type="entry name" value="INT_XerDC_C"/>
    <property type="match status" value="1"/>
</dbReference>
<feature type="active site" evidence="11">
    <location>
        <position position="174"/>
    </location>
</feature>
<feature type="region of interest" description="Disordered" evidence="12">
    <location>
        <begin position="1"/>
        <end position="20"/>
    </location>
</feature>
<keyword evidence="4 11" id="KW-0963">Cytoplasm</keyword>
<accession>A0A7H2BBX3</accession>
<evidence type="ECO:0000256" key="1">
    <source>
        <dbReference type="ARBA" id="ARBA00004496"/>
    </source>
</evidence>